<protein>
    <submittedName>
        <fullName evidence="5">PAS domain S-box-containing protein/diguanylate cyclase (GGDEF)-like protein</fullName>
    </submittedName>
</protein>
<evidence type="ECO:0000259" key="3">
    <source>
        <dbReference type="PROSITE" id="PS50883"/>
    </source>
</evidence>
<dbReference type="Pfam" id="PF13426">
    <property type="entry name" value="PAS_9"/>
    <property type="match status" value="1"/>
</dbReference>
<feature type="domain" description="EAL" evidence="3">
    <location>
        <begin position="329"/>
        <end position="584"/>
    </location>
</feature>
<dbReference type="FunFam" id="3.30.70.270:FF:000001">
    <property type="entry name" value="Diguanylate cyclase domain protein"/>
    <property type="match status" value="1"/>
</dbReference>
<dbReference type="InterPro" id="IPR035919">
    <property type="entry name" value="EAL_sf"/>
</dbReference>
<evidence type="ECO:0000259" key="2">
    <source>
        <dbReference type="PROSITE" id="PS50113"/>
    </source>
</evidence>
<dbReference type="NCBIfam" id="TIGR00254">
    <property type="entry name" value="GGDEF"/>
    <property type="match status" value="1"/>
</dbReference>
<dbReference type="SMART" id="SM00267">
    <property type="entry name" value="GGDEF"/>
    <property type="match status" value="1"/>
</dbReference>
<name>A0A316DDE4_9BACL</name>
<dbReference type="InterPro" id="IPR029787">
    <property type="entry name" value="Nucleotide_cyclase"/>
</dbReference>
<dbReference type="Gene3D" id="3.30.70.270">
    <property type="match status" value="1"/>
</dbReference>
<dbReference type="CDD" id="cd01949">
    <property type="entry name" value="GGDEF"/>
    <property type="match status" value="1"/>
</dbReference>
<sequence length="593" mass="67391">MFGTLCALDPEPYKFSEREIESMSYLAKFLGHAFELQKMTANLQLKSAALESTANAVAITDRQGQVQWVNPAFTRMTGYTLGEATNQKISAIMEQHDLLLTHQYWEGEAPSRRKDGSLYHLETKITPVQNEDGEITHFISVQEDVTERKLSEAKLHYLAHFDPLTELPNRVRFRESLTEELLHAKQQDQQLALMFLDLDRFKTINDTLGHSLGDQLLRLVAMRIRECARSQDLVSRITGDGFTVIMPNVAGLAEVEEIATKIAEGINEPFTVEGYELFISTSIGISLYPENGPDAESLLRFADTAMYYAKETGRDSYCIYSDEMSLHNMLEVETALRRVLERDELTLHYQPKVDIHTGEIYGMEALLRWFHPTLGFVPPDVFIPLAEEIGMIGKLGEWVLHTACEQNRRWQEQGLPPLRCAVNLSVGQFQYTNLVETVRQVLLDTQLDGRWLELEVTESIIIQDTEKVIDMLLELKEFGIEISIDDFGTGYSSLRYLQRLPIDTLKIDRSFVKDIDSPEADEAAIARAVILLAHSLGLRVIAEGVETEVQLDFLRSENCDAIQGYLFSRPVPAEQFAELVRSQKRLPVRLDVI</sequence>
<proteinExistence type="predicted"/>
<dbReference type="SUPFAM" id="SSF55073">
    <property type="entry name" value="Nucleotide cyclase"/>
    <property type="match status" value="1"/>
</dbReference>
<dbReference type="PROSITE" id="PS50112">
    <property type="entry name" value="PAS"/>
    <property type="match status" value="1"/>
</dbReference>
<evidence type="ECO:0000313" key="5">
    <source>
        <dbReference type="EMBL" id="PWK15552.1"/>
    </source>
</evidence>
<dbReference type="PROSITE" id="PS50113">
    <property type="entry name" value="PAC"/>
    <property type="match status" value="1"/>
</dbReference>
<dbReference type="FunFam" id="3.20.20.450:FF:000001">
    <property type="entry name" value="Cyclic di-GMP phosphodiesterase yahA"/>
    <property type="match status" value="1"/>
</dbReference>
<feature type="domain" description="PAC" evidence="2">
    <location>
        <begin position="105"/>
        <end position="157"/>
    </location>
</feature>
<dbReference type="Gene3D" id="3.30.450.20">
    <property type="entry name" value="PAS domain"/>
    <property type="match status" value="1"/>
</dbReference>
<dbReference type="InterPro" id="IPR000700">
    <property type="entry name" value="PAS-assoc_C"/>
</dbReference>
<dbReference type="InterPro" id="IPR052155">
    <property type="entry name" value="Biofilm_reg_signaling"/>
</dbReference>
<comment type="caution">
    <text evidence="5">The sequence shown here is derived from an EMBL/GenBank/DDBJ whole genome shotgun (WGS) entry which is preliminary data.</text>
</comment>
<dbReference type="InterPro" id="IPR000160">
    <property type="entry name" value="GGDEF_dom"/>
</dbReference>
<dbReference type="AlphaFoldDB" id="A0A316DDE4"/>
<dbReference type="InterPro" id="IPR043128">
    <property type="entry name" value="Rev_trsase/Diguanyl_cyclase"/>
</dbReference>
<gene>
    <name evidence="5" type="ORF">C7459_10389</name>
</gene>
<reference evidence="5 6" key="1">
    <citation type="submission" date="2018-05" db="EMBL/GenBank/DDBJ databases">
        <title>Genomic Encyclopedia of Type Strains, Phase IV (KMG-IV): sequencing the most valuable type-strain genomes for metagenomic binning, comparative biology and taxonomic classification.</title>
        <authorList>
            <person name="Goeker M."/>
        </authorList>
    </citation>
    <scope>NUCLEOTIDE SEQUENCE [LARGE SCALE GENOMIC DNA]</scope>
    <source>
        <strain evidence="5 6">DSM 18773</strain>
    </source>
</reference>
<accession>A0A316DDE4</accession>
<evidence type="ECO:0000259" key="1">
    <source>
        <dbReference type="PROSITE" id="PS50112"/>
    </source>
</evidence>
<dbReference type="CDD" id="cd00130">
    <property type="entry name" value="PAS"/>
    <property type="match status" value="1"/>
</dbReference>
<dbReference type="PANTHER" id="PTHR44757:SF2">
    <property type="entry name" value="BIOFILM ARCHITECTURE MAINTENANCE PROTEIN MBAA"/>
    <property type="match status" value="1"/>
</dbReference>
<dbReference type="CDD" id="cd01948">
    <property type="entry name" value="EAL"/>
    <property type="match status" value="1"/>
</dbReference>
<dbReference type="Pfam" id="PF00990">
    <property type="entry name" value="GGDEF"/>
    <property type="match status" value="1"/>
</dbReference>
<dbReference type="SUPFAM" id="SSF55785">
    <property type="entry name" value="PYP-like sensor domain (PAS domain)"/>
    <property type="match status" value="1"/>
</dbReference>
<dbReference type="PROSITE" id="PS50883">
    <property type="entry name" value="EAL"/>
    <property type="match status" value="1"/>
</dbReference>
<dbReference type="Proteomes" id="UP000245634">
    <property type="component" value="Unassembled WGS sequence"/>
</dbReference>
<feature type="domain" description="PAS" evidence="1">
    <location>
        <begin position="42"/>
        <end position="94"/>
    </location>
</feature>
<dbReference type="SMART" id="SM00086">
    <property type="entry name" value="PAC"/>
    <property type="match status" value="1"/>
</dbReference>
<dbReference type="OrthoDB" id="9762141at2"/>
<dbReference type="EMBL" id="QGGL01000003">
    <property type="protein sequence ID" value="PWK15552.1"/>
    <property type="molecule type" value="Genomic_DNA"/>
</dbReference>
<dbReference type="NCBIfam" id="TIGR00229">
    <property type="entry name" value="sensory_box"/>
    <property type="match status" value="1"/>
</dbReference>
<dbReference type="Gene3D" id="3.20.20.450">
    <property type="entry name" value="EAL domain"/>
    <property type="match status" value="1"/>
</dbReference>
<keyword evidence="6" id="KW-1185">Reference proteome</keyword>
<dbReference type="InterPro" id="IPR035965">
    <property type="entry name" value="PAS-like_dom_sf"/>
</dbReference>
<dbReference type="SUPFAM" id="SSF141868">
    <property type="entry name" value="EAL domain-like"/>
    <property type="match status" value="1"/>
</dbReference>
<feature type="domain" description="GGDEF" evidence="4">
    <location>
        <begin position="189"/>
        <end position="322"/>
    </location>
</feature>
<dbReference type="InterPro" id="IPR000014">
    <property type="entry name" value="PAS"/>
</dbReference>
<evidence type="ECO:0000313" key="6">
    <source>
        <dbReference type="Proteomes" id="UP000245634"/>
    </source>
</evidence>
<organism evidence="5 6">
    <name type="scientific">Tumebacillus permanentifrigoris</name>
    <dbReference type="NCBI Taxonomy" id="378543"/>
    <lineage>
        <taxon>Bacteria</taxon>
        <taxon>Bacillati</taxon>
        <taxon>Bacillota</taxon>
        <taxon>Bacilli</taxon>
        <taxon>Bacillales</taxon>
        <taxon>Alicyclobacillaceae</taxon>
        <taxon>Tumebacillus</taxon>
    </lineage>
</organism>
<dbReference type="SMART" id="SM00052">
    <property type="entry name" value="EAL"/>
    <property type="match status" value="1"/>
</dbReference>
<dbReference type="PROSITE" id="PS50887">
    <property type="entry name" value="GGDEF"/>
    <property type="match status" value="1"/>
</dbReference>
<evidence type="ECO:0000259" key="4">
    <source>
        <dbReference type="PROSITE" id="PS50887"/>
    </source>
</evidence>
<dbReference type="SMART" id="SM00091">
    <property type="entry name" value="PAS"/>
    <property type="match status" value="1"/>
</dbReference>
<dbReference type="Pfam" id="PF00563">
    <property type="entry name" value="EAL"/>
    <property type="match status" value="1"/>
</dbReference>
<dbReference type="InterPro" id="IPR001610">
    <property type="entry name" value="PAC"/>
</dbReference>
<dbReference type="PANTHER" id="PTHR44757">
    <property type="entry name" value="DIGUANYLATE CYCLASE DGCP"/>
    <property type="match status" value="1"/>
</dbReference>
<dbReference type="InterPro" id="IPR001633">
    <property type="entry name" value="EAL_dom"/>
</dbReference>